<accession>A0AAW2U7N8</accession>
<organism evidence="2">
    <name type="scientific">Sesamum radiatum</name>
    <name type="common">Black benniseed</name>
    <dbReference type="NCBI Taxonomy" id="300843"/>
    <lineage>
        <taxon>Eukaryota</taxon>
        <taxon>Viridiplantae</taxon>
        <taxon>Streptophyta</taxon>
        <taxon>Embryophyta</taxon>
        <taxon>Tracheophyta</taxon>
        <taxon>Spermatophyta</taxon>
        <taxon>Magnoliopsida</taxon>
        <taxon>eudicotyledons</taxon>
        <taxon>Gunneridae</taxon>
        <taxon>Pentapetalae</taxon>
        <taxon>asterids</taxon>
        <taxon>lamiids</taxon>
        <taxon>Lamiales</taxon>
        <taxon>Pedaliaceae</taxon>
        <taxon>Sesamum</taxon>
    </lineage>
</organism>
<reference evidence="2" key="1">
    <citation type="submission" date="2020-06" db="EMBL/GenBank/DDBJ databases">
        <authorList>
            <person name="Li T."/>
            <person name="Hu X."/>
            <person name="Zhang T."/>
            <person name="Song X."/>
            <person name="Zhang H."/>
            <person name="Dai N."/>
            <person name="Sheng W."/>
            <person name="Hou X."/>
            <person name="Wei L."/>
        </authorList>
    </citation>
    <scope>NUCLEOTIDE SEQUENCE</scope>
    <source>
        <strain evidence="2">G02</strain>
        <tissue evidence="2">Leaf</tissue>
    </source>
</reference>
<evidence type="ECO:0000313" key="2">
    <source>
        <dbReference type="EMBL" id="KAL0413346.1"/>
    </source>
</evidence>
<name>A0AAW2U7N8_SESRA</name>
<proteinExistence type="predicted"/>
<feature type="compositionally biased region" description="Low complexity" evidence="1">
    <location>
        <begin position="1"/>
        <end position="10"/>
    </location>
</feature>
<feature type="region of interest" description="Disordered" evidence="1">
    <location>
        <begin position="1"/>
        <end position="25"/>
    </location>
</feature>
<evidence type="ECO:0000256" key="1">
    <source>
        <dbReference type="SAM" id="MobiDB-lite"/>
    </source>
</evidence>
<comment type="caution">
    <text evidence="2">The sequence shown here is derived from an EMBL/GenBank/DDBJ whole genome shotgun (WGS) entry which is preliminary data.</text>
</comment>
<reference evidence="2" key="2">
    <citation type="journal article" date="2024" name="Plant">
        <title>Genomic evolution and insights into agronomic trait innovations of Sesamum species.</title>
        <authorList>
            <person name="Miao H."/>
            <person name="Wang L."/>
            <person name="Qu L."/>
            <person name="Liu H."/>
            <person name="Sun Y."/>
            <person name="Le M."/>
            <person name="Wang Q."/>
            <person name="Wei S."/>
            <person name="Zheng Y."/>
            <person name="Lin W."/>
            <person name="Duan Y."/>
            <person name="Cao H."/>
            <person name="Xiong S."/>
            <person name="Wang X."/>
            <person name="Wei L."/>
            <person name="Li C."/>
            <person name="Ma Q."/>
            <person name="Ju M."/>
            <person name="Zhao R."/>
            <person name="Li G."/>
            <person name="Mu C."/>
            <person name="Tian Q."/>
            <person name="Mei H."/>
            <person name="Zhang T."/>
            <person name="Gao T."/>
            <person name="Zhang H."/>
        </authorList>
    </citation>
    <scope>NUCLEOTIDE SEQUENCE</scope>
    <source>
        <strain evidence="2">G02</strain>
    </source>
</reference>
<protein>
    <submittedName>
        <fullName evidence="2">Uncharacterized protein</fullName>
    </submittedName>
</protein>
<gene>
    <name evidence="2" type="ORF">Sradi_1536300</name>
</gene>
<dbReference type="AlphaFoldDB" id="A0AAW2U7N8"/>
<dbReference type="EMBL" id="JACGWJ010000006">
    <property type="protein sequence ID" value="KAL0413346.1"/>
    <property type="molecule type" value="Genomic_DNA"/>
</dbReference>
<sequence>MSSLGASSPARRSRADPARRVRARAGHKQDLIAGCELAGCKIARSRARRSRARANLLTVGGGIAGDFREGKFDLQEPLLERILQITPHLE</sequence>